<name>A0A967AYY4_9MICO</name>
<dbReference type="EMBL" id="JAAOIV010000001">
    <property type="protein sequence ID" value="NHN54298.1"/>
    <property type="molecule type" value="Genomic_DNA"/>
</dbReference>
<feature type="domain" description="Polymerase nucleotidyl transferase" evidence="1">
    <location>
        <begin position="18"/>
        <end position="51"/>
    </location>
</feature>
<accession>A0A967AYY4</accession>
<dbReference type="SUPFAM" id="SSF81301">
    <property type="entry name" value="Nucleotidyltransferase"/>
    <property type="match status" value="1"/>
</dbReference>
<dbReference type="Pfam" id="PF01909">
    <property type="entry name" value="NTP_transf_2"/>
    <property type="match status" value="1"/>
</dbReference>
<evidence type="ECO:0000313" key="2">
    <source>
        <dbReference type="EMBL" id="NHN54298.1"/>
    </source>
</evidence>
<organism evidence="2 3">
    <name type="scientific">Metallococcus carri</name>
    <dbReference type="NCBI Taxonomy" id="1656884"/>
    <lineage>
        <taxon>Bacteria</taxon>
        <taxon>Bacillati</taxon>
        <taxon>Actinomycetota</taxon>
        <taxon>Actinomycetes</taxon>
        <taxon>Micrococcales</taxon>
        <taxon>Dermacoccaceae</taxon>
        <taxon>Metallococcus</taxon>
    </lineage>
</organism>
<proteinExistence type="predicted"/>
<dbReference type="Proteomes" id="UP000744769">
    <property type="component" value="Unassembled WGS sequence"/>
</dbReference>
<dbReference type="AlphaFoldDB" id="A0A967AYY4"/>
<protein>
    <submittedName>
        <fullName evidence="2">Nucleotidyltransferase domain-containing protein</fullName>
    </submittedName>
</protein>
<dbReference type="InterPro" id="IPR043519">
    <property type="entry name" value="NT_sf"/>
</dbReference>
<comment type="caution">
    <text evidence="2">The sequence shown here is derived from an EMBL/GenBank/DDBJ whole genome shotgun (WGS) entry which is preliminary data.</text>
</comment>
<gene>
    <name evidence="2" type="ORF">G9U51_00675</name>
</gene>
<reference evidence="2" key="1">
    <citation type="submission" date="2020-03" db="EMBL/GenBank/DDBJ databases">
        <title>Draft sequencing of Calidifontibacter sp. DB0510.</title>
        <authorList>
            <person name="Kim D.-U."/>
        </authorList>
    </citation>
    <scope>NUCLEOTIDE SEQUENCE</scope>
    <source>
        <strain evidence="2">DB0510</strain>
    </source>
</reference>
<dbReference type="CDD" id="cd05403">
    <property type="entry name" value="NT_KNTase_like"/>
    <property type="match status" value="1"/>
</dbReference>
<keyword evidence="3" id="KW-1185">Reference proteome</keyword>
<evidence type="ECO:0000313" key="3">
    <source>
        <dbReference type="Proteomes" id="UP000744769"/>
    </source>
</evidence>
<dbReference type="RefSeq" id="WP_166191727.1">
    <property type="nucleotide sequence ID" value="NZ_JAAOIV010000001.1"/>
</dbReference>
<dbReference type="InterPro" id="IPR002934">
    <property type="entry name" value="Polymerase_NTP_transf_dom"/>
</dbReference>
<sequence>MRPDLHAIAADLVTVDGVLGVTLGGSRARGDALPESDADLGVYYRGPLDLVGLQQRADAWSSAPASIAGPGEWGPWVDGGAWLTVDGVAVDWILRDVDRVAAQCDRALRGEFAFHAQAGHPLGFLDIAYAGELASSVLLADPSRQLAALRARLTSYPAALRTVLIEATWEADFLVGAARKGVPRGDRTYVLTCLTRAILLCAHGIQAAAGQWVTNEKGLVAAAATAAEAPPEFARRADLMLADPDLGTAIGQAEALVHETRTRISTASSPRGV</sequence>
<evidence type="ECO:0000259" key="1">
    <source>
        <dbReference type="Pfam" id="PF01909"/>
    </source>
</evidence>
<dbReference type="GO" id="GO:0016779">
    <property type="term" value="F:nucleotidyltransferase activity"/>
    <property type="evidence" value="ECO:0007669"/>
    <property type="project" value="InterPro"/>
</dbReference>